<keyword evidence="2" id="KW-1185">Reference proteome</keyword>
<organism evidence="1 2">
    <name type="scientific">Marinomonas transparens</name>
    <dbReference type="NCBI Taxonomy" id="2795388"/>
    <lineage>
        <taxon>Bacteria</taxon>
        <taxon>Pseudomonadati</taxon>
        <taxon>Pseudomonadota</taxon>
        <taxon>Gammaproteobacteria</taxon>
        <taxon>Oceanospirillales</taxon>
        <taxon>Oceanospirillaceae</taxon>
        <taxon>Marinomonas</taxon>
    </lineage>
</organism>
<sequence length="60" mass="6981">MKNDYKYDAFGNLDTDYYVEQAYALRSAYYTEMTKKTIVAIKAFFANLTANRSFKTAQQS</sequence>
<protein>
    <submittedName>
        <fullName evidence="1">Uncharacterized protein</fullName>
    </submittedName>
</protein>
<evidence type="ECO:0000313" key="2">
    <source>
        <dbReference type="Proteomes" id="UP000628710"/>
    </source>
</evidence>
<accession>A0A934N1L5</accession>
<comment type="caution">
    <text evidence="1">The sequence shown here is derived from an EMBL/GenBank/DDBJ whole genome shotgun (WGS) entry which is preliminary data.</text>
</comment>
<proteinExistence type="predicted"/>
<dbReference type="NCBIfam" id="NF046098">
    <property type="entry name" value="RSP_7527_fam"/>
    <property type="match status" value="1"/>
</dbReference>
<gene>
    <name evidence="1" type="ORF">I8J31_09355</name>
</gene>
<dbReference type="EMBL" id="JAEMNX010000009">
    <property type="protein sequence ID" value="MBJ7537877.1"/>
    <property type="molecule type" value="Genomic_DNA"/>
</dbReference>
<reference evidence="1" key="1">
    <citation type="submission" date="2020-12" db="EMBL/GenBank/DDBJ databases">
        <title>Marinomonas arctica sp. nov., a psychrotolerant bacterium isolated from the Arctic.</title>
        <authorList>
            <person name="Zhang Y."/>
        </authorList>
    </citation>
    <scope>NUCLEOTIDE SEQUENCE</scope>
    <source>
        <strain evidence="1">C1424</strain>
    </source>
</reference>
<evidence type="ECO:0000313" key="1">
    <source>
        <dbReference type="EMBL" id="MBJ7537877.1"/>
    </source>
</evidence>
<dbReference type="AlphaFoldDB" id="A0A934N1L5"/>
<dbReference type="RefSeq" id="WP_199468145.1">
    <property type="nucleotide sequence ID" value="NZ_JAEMNX010000009.1"/>
</dbReference>
<dbReference type="Proteomes" id="UP000628710">
    <property type="component" value="Unassembled WGS sequence"/>
</dbReference>
<name>A0A934N1L5_9GAMM</name>
<dbReference type="InterPro" id="IPR058227">
    <property type="entry name" value="RSP_7527-like"/>
</dbReference>